<dbReference type="OMA" id="LWLLHWN"/>
<proteinExistence type="predicted"/>
<evidence type="ECO:0000313" key="3">
    <source>
        <dbReference type="Proteomes" id="UP000887097"/>
    </source>
</evidence>
<dbReference type="EMBL" id="BPTT01000001">
    <property type="protein sequence ID" value="GJG33483.1"/>
    <property type="molecule type" value="Genomic_DNA"/>
</dbReference>
<sequence>MNASNKAKGVKYAFSGHESFPCKSLWLKKGYDFVVSGNDFNSPEAVIGLGVGKNMVASIRFWLKAFGVTASDKITWLGDYLFDEISGKDKYLEDIATLWLLHFNLVFSEEATLYKMFFCGVQRERTSFEREQVLTYVKLKMAEAGKATLYNENTVKKDVGVLLQNYCLPRKPQSNEDFSSLLIDLDLIRQNSEGKGYYFNVDGKRKVTKEIFLYGLLMLKEQEGDNTISFDTIQERVGLVFCMQDYETIEMLKLLANEYNQYFAYSDVAGIKQVQFIKELDVKHVLDNYYGTDI</sequence>
<dbReference type="GeneID" id="31500626"/>
<evidence type="ECO:0000259" key="1">
    <source>
        <dbReference type="Pfam" id="PF13182"/>
    </source>
</evidence>
<reference evidence="2" key="1">
    <citation type="submission" date="2021-08" db="EMBL/GenBank/DDBJ databases">
        <title>Prevotella lacticifex sp. nov., isolated from rumen of cow.</title>
        <authorList>
            <person name="Shinkai T."/>
            <person name="Ikeyama N."/>
            <person name="Kumagai M."/>
            <person name="Ohmori H."/>
            <person name="Sakamoto M."/>
            <person name="Ohkuma M."/>
            <person name="Mitsumori M."/>
        </authorList>
    </citation>
    <scope>NUCLEOTIDE SEQUENCE</scope>
    <source>
        <strain evidence="2">JCM 8259</strain>
    </source>
</reference>
<protein>
    <recommendedName>
        <fullName evidence="1">DUF4007 domain-containing protein</fullName>
    </recommendedName>
</protein>
<comment type="caution">
    <text evidence="2">The sequence shown here is derived from an EMBL/GenBank/DDBJ whole genome shotgun (WGS) entry which is preliminary data.</text>
</comment>
<dbReference type="Proteomes" id="UP000887097">
    <property type="component" value="Unassembled WGS sequence"/>
</dbReference>
<dbReference type="RefSeq" id="WP_013063595.1">
    <property type="nucleotide sequence ID" value="NZ_BPTT01000001.1"/>
</dbReference>
<name>A0AA37MFM0_XYLRU</name>
<dbReference type="Pfam" id="PF13182">
    <property type="entry name" value="DUF4007"/>
    <property type="match status" value="1"/>
</dbReference>
<organism evidence="2 3">
    <name type="scientific">Xylanibacter ruminicola</name>
    <name type="common">Prevotella ruminicola</name>
    <dbReference type="NCBI Taxonomy" id="839"/>
    <lineage>
        <taxon>Bacteria</taxon>
        <taxon>Pseudomonadati</taxon>
        <taxon>Bacteroidota</taxon>
        <taxon>Bacteroidia</taxon>
        <taxon>Bacteroidales</taxon>
        <taxon>Prevotellaceae</taxon>
        <taxon>Xylanibacter</taxon>
    </lineage>
</organism>
<dbReference type="InterPro" id="IPR025248">
    <property type="entry name" value="DUF4007"/>
</dbReference>
<evidence type="ECO:0000313" key="2">
    <source>
        <dbReference type="EMBL" id="GJG33483.1"/>
    </source>
</evidence>
<feature type="domain" description="DUF4007" evidence="1">
    <location>
        <begin position="14"/>
        <end position="290"/>
    </location>
</feature>
<gene>
    <name evidence="2" type="ORF">PRMUPPPA20_15920</name>
</gene>
<accession>A0AA37MFM0</accession>
<dbReference type="AlphaFoldDB" id="A0AA37MFM0"/>